<accession>A0AAF0C6F2</accession>
<dbReference type="EMBL" id="CP059735">
    <property type="protein sequence ID" value="WDE01769.1"/>
    <property type="molecule type" value="Genomic_DNA"/>
</dbReference>
<name>A0AAF0C6F2_9GAMM</name>
<sequence length="258" mass="29118">MPDWRQIKSFGIGGLLVIGLAGNSSAFALEKAAGTSAAAGYQAFFTQEKPEIDGNLNEAIWQQASWYPINFLLLGKAPDSRDFQGSFALAWDENRLYLSAKITDDVLIDKYADPLVSYWDDDTLEIFIDEDFSGGDHQYNHNAFAYHVALDNQVVDIGSNRQARLYNDHITSRWRRQGEQIIWEAEIAVYGDNYRDGKADNQPVKLKKNKQLGFMLAYCDNDGSIEREHFIGSHQISGQDKNLGWKTADVFAPLLLVR</sequence>
<dbReference type="Proteomes" id="UP000032568">
    <property type="component" value="Chromosome"/>
</dbReference>
<reference evidence="2 3" key="2">
    <citation type="journal article" date="2022" name="Mar. Drugs">
        <title>Bioassay-Guided Fractionation Leads to the Detection of Cholic Acid Generated by the Rare Thalassomonas sp.</title>
        <authorList>
            <person name="Pheiffer F."/>
            <person name="Schneider Y.K."/>
            <person name="Hansen E.H."/>
            <person name="Andersen J.H."/>
            <person name="Isaksson J."/>
            <person name="Busche T."/>
            <person name="R C."/>
            <person name="Kalinowski J."/>
            <person name="Zyl L.V."/>
            <person name="Trindade M."/>
        </authorList>
    </citation>
    <scope>NUCLEOTIDE SEQUENCE [LARGE SCALE GENOMIC DNA]</scope>
    <source>
        <strain evidence="2 3">A5K-106</strain>
    </source>
</reference>
<evidence type="ECO:0000259" key="1">
    <source>
        <dbReference type="Pfam" id="PF06452"/>
    </source>
</evidence>
<dbReference type="InterPro" id="IPR010502">
    <property type="entry name" value="Carb-bd_dom_fam9"/>
</dbReference>
<keyword evidence="3" id="KW-1185">Reference proteome</keyword>
<feature type="domain" description="Carbohydrate-binding" evidence="1">
    <location>
        <begin position="52"/>
        <end position="257"/>
    </location>
</feature>
<evidence type="ECO:0000313" key="3">
    <source>
        <dbReference type="Proteomes" id="UP000032568"/>
    </source>
</evidence>
<evidence type="ECO:0000313" key="2">
    <source>
        <dbReference type="EMBL" id="WDE01769.1"/>
    </source>
</evidence>
<dbReference type="GO" id="GO:0016052">
    <property type="term" value="P:carbohydrate catabolic process"/>
    <property type="evidence" value="ECO:0007669"/>
    <property type="project" value="InterPro"/>
</dbReference>
<dbReference type="SUPFAM" id="SSF49344">
    <property type="entry name" value="CBD9-like"/>
    <property type="match status" value="1"/>
</dbReference>
<dbReference type="KEGG" id="tact:SG35_005515"/>
<dbReference type="Pfam" id="PF06452">
    <property type="entry name" value="CBM9_1"/>
    <property type="match status" value="1"/>
</dbReference>
<dbReference type="GO" id="GO:0030246">
    <property type="term" value="F:carbohydrate binding"/>
    <property type="evidence" value="ECO:0007669"/>
    <property type="project" value="InterPro"/>
</dbReference>
<dbReference type="GO" id="GO:0004553">
    <property type="term" value="F:hydrolase activity, hydrolyzing O-glycosyl compounds"/>
    <property type="evidence" value="ECO:0007669"/>
    <property type="project" value="InterPro"/>
</dbReference>
<dbReference type="Gene3D" id="2.60.40.1190">
    <property type="match status" value="1"/>
</dbReference>
<gene>
    <name evidence="2" type="ORF">SG35_005515</name>
</gene>
<reference evidence="2 3" key="1">
    <citation type="journal article" date="2015" name="Genome Announc.">
        <title>Draft Genome Sequences of Marine Isolates of Thalassomonas viridans and Thalassomonas actiniarum.</title>
        <authorList>
            <person name="Olonade I."/>
            <person name="van Zyl L.J."/>
            <person name="Trindade M."/>
        </authorList>
    </citation>
    <scope>NUCLEOTIDE SEQUENCE [LARGE SCALE GENOMIC DNA]</scope>
    <source>
        <strain evidence="2 3">A5K-106</strain>
    </source>
</reference>
<organism evidence="2 3">
    <name type="scientific">Thalassomonas actiniarum</name>
    <dbReference type="NCBI Taxonomy" id="485447"/>
    <lineage>
        <taxon>Bacteria</taxon>
        <taxon>Pseudomonadati</taxon>
        <taxon>Pseudomonadota</taxon>
        <taxon>Gammaproteobacteria</taxon>
        <taxon>Alteromonadales</taxon>
        <taxon>Colwelliaceae</taxon>
        <taxon>Thalassomonas</taxon>
    </lineage>
</organism>
<protein>
    <submittedName>
        <fullName evidence="2">CBM9 family sugar-binding protein</fullName>
    </submittedName>
</protein>
<dbReference type="AlphaFoldDB" id="A0AAF0C6F2"/>
<proteinExistence type="predicted"/>